<evidence type="ECO:0008006" key="10">
    <source>
        <dbReference type="Google" id="ProtNLM"/>
    </source>
</evidence>
<name>A0A9P5MUU1_9AGAM</name>
<keyword evidence="1" id="KW-0479">Metal-binding</keyword>
<reference evidence="8" key="1">
    <citation type="submission" date="2019-10" db="EMBL/GenBank/DDBJ databases">
        <authorList>
            <consortium name="DOE Joint Genome Institute"/>
            <person name="Kuo A."/>
            <person name="Miyauchi S."/>
            <person name="Kiss E."/>
            <person name="Drula E."/>
            <person name="Kohler A."/>
            <person name="Sanchez-Garcia M."/>
            <person name="Andreopoulos B."/>
            <person name="Barry K.W."/>
            <person name="Bonito G."/>
            <person name="Buee M."/>
            <person name="Carver A."/>
            <person name="Chen C."/>
            <person name="Cichocki N."/>
            <person name="Clum A."/>
            <person name="Culley D."/>
            <person name="Crous P.W."/>
            <person name="Fauchery L."/>
            <person name="Girlanda M."/>
            <person name="Hayes R."/>
            <person name="Keri Z."/>
            <person name="LaButti K."/>
            <person name="Lipzen A."/>
            <person name="Lombard V."/>
            <person name="Magnuson J."/>
            <person name="Maillard F."/>
            <person name="Morin E."/>
            <person name="Murat C."/>
            <person name="Nolan M."/>
            <person name="Ohm R."/>
            <person name="Pangilinan J."/>
            <person name="Pereira M."/>
            <person name="Perotto S."/>
            <person name="Peter M."/>
            <person name="Riley R."/>
            <person name="Sitrit Y."/>
            <person name="Stielow B."/>
            <person name="Szollosi G."/>
            <person name="Zifcakova L."/>
            <person name="Stursova M."/>
            <person name="Spatafora J.W."/>
            <person name="Tedersoo L."/>
            <person name="Vaario L.-M."/>
            <person name="Yamada A."/>
            <person name="Yan M."/>
            <person name="Wang P."/>
            <person name="Xu J."/>
            <person name="Bruns T."/>
            <person name="Baldrian P."/>
            <person name="Vilgalys R."/>
            <person name="Henrissat B."/>
            <person name="Grigoriev I.V."/>
            <person name="Hibbett D."/>
            <person name="Nagy L.G."/>
            <person name="Martin F.M."/>
        </authorList>
    </citation>
    <scope>NUCLEOTIDE SEQUENCE</scope>
    <source>
        <strain evidence="8">Prilba</strain>
    </source>
</reference>
<dbReference type="PROSITE" id="PS50112">
    <property type="entry name" value="PAS"/>
    <property type="match status" value="1"/>
</dbReference>
<evidence type="ECO:0000313" key="8">
    <source>
        <dbReference type="EMBL" id="KAF8479177.1"/>
    </source>
</evidence>
<dbReference type="EMBL" id="WHVB01000010">
    <property type="protein sequence ID" value="KAF8479177.1"/>
    <property type="molecule type" value="Genomic_DNA"/>
</dbReference>
<dbReference type="Gene3D" id="3.30.450.20">
    <property type="entry name" value="PAS domain"/>
    <property type="match status" value="1"/>
</dbReference>
<feature type="domain" description="PAS" evidence="6">
    <location>
        <begin position="46"/>
        <end position="101"/>
    </location>
</feature>
<dbReference type="SMART" id="SM00401">
    <property type="entry name" value="ZnF_GATA"/>
    <property type="match status" value="1"/>
</dbReference>
<evidence type="ECO:0000256" key="1">
    <source>
        <dbReference type="ARBA" id="ARBA00022723"/>
    </source>
</evidence>
<dbReference type="NCBIfam" id="TIGR00229">
    <property type="entry name" value="sensory_box"/>
    <property type="match status" value="1"/>
</dbReference>
<evidence type="ECO:0000256" key="5">
    <source>
        <dbReference type="SAM" id="Coils"/>
    </source>
</evidence>
<evidence type="ECO:0000259" key="6">
    <source>
        <dbReference type="PROSITE" id="PS50112"/>
    </source>
</evidence>
<dbReference type="InterPro" id="IPR000679">
    <property type="entry name" value="Znf_GATA"/>
</dbReference>
<comment type="caution">
    <text evidence="8">The sequence shown here is derived from an EMBL/GenBank/DDBJ whole genome shotgun (WGS) entry which is preliminary data.</text>
</comment>
<sequence length="332" mass="37104">MSAAAGPSSSRSVQLQPTQQNVQPWEFTRRKRWADLLVTELSEAIVLVLSSRRKVLFCNPAVREILGWQDEDLIDSDFKDLVNVNDRLGFCETYARSIERREELHFYARFFCKSDSFTHMSIAPPPAKEVLLEIIGYPHFILGESACRCFFVAAKPYPSRNAAMLNTLLELKVENERLQQHISTLRAHSQQLSTTHAAQHMVSYTGEDLSAQLTANLGLPARSTIGADSSRQHYSIPHGYEPGGGFPAISAIEDDGDAEPRRKKLKKSVGGEQYICNTCGRTDSPEWRKGPRGPKTLCNACGLRWAKKVRKFEEAAEAGDTNQLPLDDTVPP</sequence>
<reference evidence="8" key="2">
    <citation type="journal article" date="2020" name="Nat. Commun.">
        <title>Large-scale genome sequencing of mycorrhizal fungi provides insights into the early evolution of symbiotic traits.</title>
        <authorList>
            <person name="Miyauchi S."/>
            <person name="Kiss E."/>
            <person name="Kuo A."/>
            <person name="Drula E."/>
            <person name="Kohler A."/>
            <person name="Sanchez-Garcia M."/>
            <person name="Morin E."/>
            <person name="Andreopoulos B."/>
            <person name="Barry K.W."/>
            <person name="Bonito G."/>
            <person name="Buee M."/>
            <person name="Carver A."/>
            <person name="Chen C."/>
            <person name="Cichocki N."/>
            <person name="Clum A."/>
            <person name="Culley D."/>
            <person name="Crous P.W."/>
            <person name="Fauchery L."/>
            <person name="Girlanda M."/>
            <person name="Hayes R.D."/>
            <person name="Keri Z."/>
            <person name="LaButti K."/>
            <person name="Lipzen A."/>
            <person name="Lombard V."/>
            <person name="Magnuson J."/>
            <person name="Maillard F."/>
            <person name="Murat C."/>
            <person name="Nolan M."/>
            <person name="Ohm R.A."/>
            <person name="Pangilinan J."/>
            <person name="Pereira M.F."/>
            <person name="Perotto S."/>
            <person name="Peter M."/>
            <person name="Pfister S."/>
            <person name="Riley R."/>
            <person name="Sitrit Y."/>
            <person name="Stielow J.B."/>
            <person name="Szollosi G."/>
            <person name="Zifcakova L."/>
            <person name="Stursova M."/>
            <person name="Spatafora J.W."/>
            <person name="Tedersoo L."/>
            <person name="Vaario L.M."/>
            <person name="Yamada A."/>
            <person name="Yan M."/>
            <person name="Wang P."/>
            <person name="Xu J."/>
            <person name="Bruns T."/>
            <person name="Baldrian P."/>
            <person name="Vilgalys R."/>
            <person name="Dunand C."/>
            <person name="Henrissat B."/>
            <person name="Grigoriev I.V."/>
            <person name="Hibbett D."/>
            <person name="Nagy L.G."/>
            <person name="Martin F.M."/>
        </authorList>
    </citation>
    <scope>NUCLEOTIDE SEQUENCE</scope>
    <source>
        <strain evidence="8">Prilba</strain>
    </source>
</reference>
<evidence type="ECO:0000256" key="4">
    <source>
        <dbReference type="PROSITE-ProRule" id="PRU00094"/>
    </source>
</evidence>
<keyword evidence="5" id="KW-0175">Coiled coil</keyword>
<protein>
    <recommendedName>
        <fullName evidence="10">White collar 2 protein</fullName>
    </recommendedName>
</protein>
<dbReference type="InterPro" id="IPR013655">
    <property type="entry name" value="PAS_fold_3"/>
</dbReference>
<dbReference type="CDD" id="cd00130">
    <property type="entry name" value="PAS"/>
    <property type="match status" value="1"/>
</dbReference>
<dbReference type="Pfam" id="PF08447">
    <property type="entry name" value="PAS_3"/>
    <property type="match status" value="1"/>
</dbReference>
<feature type="coiled-coil region" evidence="5">
    <location>
        <begin position="161"/>
        <end position="188"/>
    </location>
</feature>
<dbReference type="Gene3D" id="3.30.50.10">
    <property type="entry name" value="Erythroid Transcription Factor GATA-1, subunit A"/>
    <property type="match status" value="1"/>
</dbReference>
<keyword evidence="3" id="KW-0862">Zinc</keyword>
<dbReference type="PANTHER" id="PTHR45658">
    <property type="entry name" value="GATA TRANSCRIPTION FACTOR"/>
    <property type="match status" value="1"/>
</dbReference>
<evidence type="ECO:0000313" key="9">
    <source>
        <dbReference type="Proteomes" id="UP000759537"/>
    </source>
</evidence>
<dbReference type="OrthoDB" id="2162994at2759"/>
<dbReference type="InterPro" id="IPR013088">
    <property type="entry name" value="Znf_NHR/GATA"/>
</dbReference>
<dbReference type="GO" id="GO:0043565">
    <property type="term" value="F:sequence-specific DNA binding"/>
    <property type="evidence" value="ECO:0007669"/>
    <property type="project" value="InterPro"/>
</dbReference>
<dbReference type="Pfam" id="PF00320">
    <property type="entry name" value="GATA"/>
    <property type="match status" value="1"/>
</dbReference>
<dbReference type="SUPFAM" id="SSF55785">
    <property type="entry name" value="PYP-like sensor domain (PAS domain)"/>
    <property type="match status" value="1"/>
</dbReference>
<dbReference type="InterPro" id="IPR000014">
    <property type="entry name" value="PAS"/>
</dbReference>
<accession>A0A9P5MUU1</accession>
<dbReference type="SUPFAM" id="SSF57716">
    <property type="entry name" value="Glucocorticoid receptor-like (DNA-binding domain)"/>
    <property type="match status" value="1"/>
</dbReference>
<dbReference type="InterPro" id="IPR051140">
    <property type="entry name" value="GATA_TF"/>
</dbReference>
<evidence type="ECO:0000256" key="3">
    <source>
        <dbReference type="ARBA" id="ARBA00022833"/>
    </source>
</evidence>
<dbReference type="InterPro" id="IPR035965">
    <property type="entry name" value="PAS-like_dom_sf"/>
</dbReference>
<dbReference type="CDD" id="cd00202">
    <property type="entry name" value="ZnF_GATA"/>
    <property type="match status" value="1"/>
</dbReference>
<evidence type="ECO:0000256" key="2">
    <source>
        <dbReference type="ARBA" id="ARBA00022771"/>
    </source>
</evidence>
<dbReference type="Proteomes" id="UP000759537">
    <property type="component" value="Unassembled WGS sequence"/>
</dbReference>
<evidence type="ECO:0000259" key="7">
    <source>
        <dbReference type="PROSITE" id="PS50114"/>
    </source>
</evidence>
<dbReference type="PANTHER" id="PTHR45658:SF18">
    <property type="entry name" value="PROTEIN GAT2"/>
    <property type="match status" value="1"/>
</dbReference>
<organism evidence="8 9">
    <name type="scientific">Russula ochroleuca</name>
    <dbReference type="NCBI Taxonomy" id="152965"/>
    <lineage>
        <taxon>Eukaryota</taxon>
        <taxon>Fungi</taxon>
        <taxon>Dikarya</taxon>
        <taxon>Basidiomycota</taxon>
        <taxon>Agaricomycotina</taxon>
        <taxon>Agaricomycetes</taxon>
        <taxon>Russulales</taxon>
        <taxon>Russulaceae</taxon>
        <taxon>Russula</taxon>
    </lineage>
</organism>
<gene>
    <name evidence="8" type="ORF">DFH94DRAFT_748136</name>
</gene>
<dbReference type="PROSITE" id="PS00344">
    <property type="entry name" value="GATA_ZN_FINGER_1"/>
    <property type="match status" value="1"/>
</dbReference>
<keyword evidence="2 4" id="KW-0863">Zinc-finger</keyword>
<dbReference type="GO" id="GO:0008270">
    <property type="term" value="F:zinc ion binding"/>
    <property type="evidence" value="ECO:0007669"/>
    <property type="project" value="UniProtKB-KW"/>
</dbReference>
<dbReference type="AlphaFoldDB" id="A0A9P5MUU1"/>
<dbReference type="GO" id="GO:0006355">
    <property type="term" value="P:regulation of DNA-templated transcription"/>
    <property type="evidence" value="ECO:0007669"/>
    <property type="project" value="InterPro"/>
</dbReference>
<dbReference type="PROSITE" id="PS50114">
    <property type="entry name" value="GATA_ZN_FINGER_2"/>
    <property type="match status" value="1"/>
</dbReference>
<proteinExistence type="predicted"/>
<dbReference type="SMART" id="SM00091">
    <property type="entry name" value="PAS"/>
    <property type="match status" value="1"/>
</dbReference>
<feature type="domain" description="GATA-type" evidence="7">
    <location>
        <begin position="276"/>
        <end position="303"/>
    </location>
</feature>
<keyword evidence="9" id="KW-1185">Reference proteome</keyword>